<comment type="caution">
    <text evidence="3">The sequence shown here is derived from an EMBL/GenBank/DDBJ whole genome shotgun (WGS) entry which is preliminary data.</text>
</comment>
<proteinExistence type="predicted"/>
<accession>A0A091C6M0</accession>
<dbReference type="GO" id="GO:0003677">
    <property type="term" value="F:DNA binding"/>
    <property type="evidence" value="ECO:0007669"/>
    <property type="project" value="InterPro"/>
</dbReference>
<name>A0A091C6M0_9GAMM</name>
<keyword evidence="1" id="KW-0472">Membrane</keyword>
<keyword evidence="1" id="KW-1133">Transmembrane helix</keyword>
<dbReference type="PANTHER" id="PTHR34475">
    <property type="match status" value="1"/>
</dbReference>
<dbReference type="InterPro" id="IPR010982">
    <property type="entry name" value="Lambda_DNA-bd_dom_sf"/>
</dbReference>
<evidence type="ECO:0000256" key="1">
    <source>
        <dbReference type="SAM" id="Phobius"/>
    </source>
</evidence>
<gene>
    <name evidence="3" type="ORF">N790_00615</name>
</gene>
<dbReference type="Pfam" id="PF13464">
    <property type="entry name" value="RodZ_C"/>
    <property type="match status" value="1"/>
</dbReference>
<dbReference type="Gene3D" id="1.10.260.40">
    <property type="entry name" value="lambda repressor-like DNA-binding domains"/>
    <property type="match status" value="1"/>
</dbReference>
<keyword evidence="4" id="KW-1185">Reference proteome</keyword>
<feature type="domain" description="Cytoskeleton protein RodZ-like C-terminal" evidence="2">
    <location>
        <begin position="209"/>
        <end position="280"/>
    </location>
</feature>
<organism evidence="3 4">
    <name type="scientific">Arenimonas malthae CC-JY-1</name>
    <dbReference type="NCBI Taxonomy" id="1384054"/>
    <lineage>
        <taxon>Bacteria</taxon>
        <taxon>Pseudomonadati</taxon>
        <taxon>Pseudomonadota</taxon>
        <taxon>Gammaproteobacteria</taxon>
        <taxon>Lysobacterales</taxon>
        <taxon>Lysobacteraceae</taxon>
        <taxon>Arenimonas</taxon>
    </lineage>
</organism>
<evidence type="ECO:0000259" key="2">
    <source>
        <dbReference type="Pfam" id="PF13464"/>
    </source>
</evidence>
<feature type="transmembrane region" description="Helical" evidence="1">
    <location>
        <begin position="111"/>
        <end position="131"/>
    </location>
</feature>
<dbReference type="STRING" id="1384054.N790_00615"/>
<dbReference type="InterPro" id="IPR050400">
    <property type="entry name" value="Bact_Cytoskel_RodZ"/>
</dbReference>
<dbReference type="InterPro" id="IPR025194">
    <property type="entry name" value="RodZ-like_C"/>
</dbReference>
<dbReference type="EMBL" id="AVCH01000001">
    <property type="protein sequence ID" value="KFN52305.1"/>
    <property type="molecule type" value="Genomic_DNA"/>
</dbReference>
<dbReference type="OrthoDB" id="9790252at2"/>
<sequence>MSTEGMQEALFQDPIGMRLRAARTQAGLSVEQAGQQLRLPVAIIEAMEREDWARLGAPIYVRSYLGSYLRLVGLPDTLAEQVATTKPAPQLVTMASRSRMRRTFDRSVRNLVYLVMTAVLVVPVVLVARHYQAGERAPLLTLDTDPATLPAPVGEVAAPSVPEPLVAAPATTSPAPPATDDAGPDPVMASMAPFQKQAPAVAEAADDLVLRFAGQSWIDVTDASGARVERGLVDAGAERRYAPGQVAHITLGNAEAVEVLHGGKPVDLAPYRAANVARFTVSSDGEPAPARH</sequence>
<keyword evidence="1" id="KW-0812">Transmembrane</keyword>
<dbReference type="AlphaFoldDB" id="A0A091C6M0"/>
<protein>
    <recommendedName>
        <fullName evidence="2">Cytoskeleton protein RodZ-like C-terminal domain-containing protein</fullName>
    </recommendedName>
</protein>
<reference evidence="3 4" key="1">
    <citation type="submission" date="2013-09" db="EMBL/GenBank/DDBJ databases">
        <title>Genome sequencing of Arenimonas malthae.</title>
        <authorList>
            <person name="Chen F."/>
            <person name="Wang G."/>
        </authorList>
    </citation>
    <scope>NUCLEOTIDE SEQUENCE [LARGE SCALE GENOMIC DNA]</scope>
    <source>
        <strain evidence="3 4">CC-JY-1</strain>
    </source>
</reference>
<dbReference type="PANTHER" id="PTHR34475:SF1">
    <property type="entry name" value="CYTOSKELETON PROTEIN RODZ"/>
    <property type="match status" value="1"/>
</dbReference>
<dbReference type="PATRIC" id="fig|1384054.3.peg.108"/>
<dbReference type="Proteomes" id="UP000029392">
    <property type="component" value="Unassembled WGS sequence"/>
</dbReference>
<dbReference type="Pfam" id="PF13413">
    <property type="entry name" value="HTH_25"/>
    <property type="match status" value="1"/>
</dbReference>
<dbReference type="RefSeq" id="WP_052385552.1">
    <property type="nucleotide sequence ID" value="NZ_AVCH01000001.1"/>
</dbReference>
<evidence type="ECO:0000313" key="3">
    <source>
        <dbReference type="EMBL" id="KFN52305.1"/>
    </source>
</evidence>
<evidence type="ECO:0000313" key="4">
    <source>
        <dbReference type="Proteomes" id="UP000029392"/>
    </source>
</evidence>
<dbReference type="eggNOG" id="COG1426">
    <property type="taxonomic scope" value="Bacteria"/>
</dbReference>